<feature type="transmembrane region" description="Helical" evidence="10">
    <location>
        <begin position="82"/>
        <end position="101"/>
    </location>
</feature>
<comment type="similarity">
    <text evidence="10">Belongs to the PlsY family.</text>
</comment>
<name>A0A402CTB3_9BACT</name>
<dbReference type="NCBIfam" id="TIGR00023">
    <property type="entry name" value="glycerol-3-phosphate 1-O-acyltransferase PlsY"/>
    <property type="match status" value="1"/>
</dbReference>
<comment type="subcellular location">
    <subcellularLocation>
        <location evidence="10">Cell membrane</location>
        <topology evidence="10">Multi-pass membrane protein</topology>
    </subcellularLocation>
</comment>
<evidence type="ECO:0000256" key="6">
    <source>
        <dbReference type="ARBA" id="ARBA00023098"/>
    </source>
</evidence>
<keyword evidence="11" id="KW-0012">Acyltransferase</keyword>
<keyword evidence="8 10" id="KW-0594">Phospholipid biosynthesis</keyword>
<evidence type="ECO:0000256" key="3">
    <source>
        <dbReference type="ARBA" id="ARBA00022679"/>
    </source>
</evidence>
<comment type="subunit">
    <text evidence="10">Probably interacts with PlsX.</text>
</comment>
<dbReference type="GO" id="GO:0005886">
    <property type="term" value="C:plasma membrane"/>
    <property type="evidence" value="ECO:0007669"/>
    <property type="project" value="UniProtKB-SubCell"/>
</dbReference>
<dbReference type="GO" id="GO:0008654">
    <property type="term" value="P:phospholipid biosynthetic process"/>
    <property type="evidence" value="ECO:0007669"/>
    <property type="project" value="UniProtKB-UniRule"/>
</dbReference>
<comment type="function">
    <text evidence="10">Catalyzes the transfer of an acyl group from acyl-phosphate (acyl-PO(4)) to glycerol-3-phosphate (G3P) to form lysophosphatidic acid (LPA). This enzyme utilizes acyl-phosphate as fatty acyl donor, but not acyl-CoA or acyl-ACP.</text>
</comment>
<proteinExistence type="inferred from homology"/>
<feature type="transmembrane region" description="Helical" evidence="10">
    <location>
        <begin position="113"/>
        <end position="133"/>
    </location>
</feature>
<evidence type="ECO:0000313" key="12">
    <source>
        <dbReference type="Proteomes" id="UP000287394"/>
    </source>
</evidence>
<evidence type="ECO:0000256" key="8">
    <source>
        <dbReference type="ARBA" id="ARBA00023209"/>
    </source>
</evidence>
<feature type="transmembrane region" description="Helical" evidence="10">
    <location>
        <begin position="164"/>
        <end position="179"/>
    </location>
</feature>
<feature type="transmembrane region" description="Helical" evidence="10">
    <location>
        <begin position="140"/>
        <end position="158"/>
    </location>
</feature>
<comment type="pathway">
    <text evidence="10">Lipid metabolism; phospholipid metabolism.</text>
</comment>
<keyword evidence="9 10" id="KW-1208">Phospholipid metabolism</keyword>
<dbReference type="PANTHER" id="PTHR30309:SF0">
    <property type="entry name" value="GLYCEROL-3-PHOSPHATE ACYLTRANSFERASE-RELATED"/>
    <property type="match status" value="1"/>
</dbReference>
<dbReference type="Pfam" id="PF02660">
    <property type="entry name" value="G3P_acyltransf"/>
    <property type="match status" value="1"/>
</dbReference>
<sequence length="213" mass="22423">MNPIYPLVLLLSYLCGSIPIGLITGKMVKGIDIREYGSGNIGATNVWRTLGPVCGSIVFAADVAKGLIPVVAAHHLPHISPWFIVFTGLAAITGHNASPFLKFKGGKGVATSVGVALGFSPAAALIGFGFWALVLAVTRYISISSILAVPIACVLIWILNGYTLPYAVFGVLVSLYVLVKHKSNIARVKARTEPKVTLPSILMKLFHGGSQSA</sequence>
<keyword evidence="3 10" id="KW-0808">Transferase</keyword>
<evidence type="ECO:0000256" key="10">
    <source>
        <dbReference type="HAMAP-Rule" id="MF_01043"/>
    </source>
</evidence>
<reference evidence="11 12" key="1">
    <citation type="journal article" date="2019" name="Int. J. Syst. Evol. Microbiol.">
        <title>Capsulimonas corticalis gen. nov., sp. nov., an aerobic capsulated bacterium, of a novel bacterial order, Capsulimonadales ord. nov., of the class Armatimonadia of the phylum Armatimonadetes.</title>
        <authorList>
            <person name="Li J."/>
            <person name="Kudo C."/>
            <person name="Tonouchi A."/>
        </authorList>
    </citation>
    <scope>NUCLEOTIDE SEQUENCE [LARGE SCALE GENOMIC DNA]</scope>
    <source>
        <strain evidence="11 12">AX-7</strain>
    </source>
</reference>
<protein>
    <recommendedName>
        <fullName evidence="10">Glycerol-3-phosphate acyltransferase</fullName>
    </recommendedName>
    <alternativeName>
        <fullName evidence="10">Acyl-PO4 G3P acyltransferase</fullName>
    </alternativeName>
    <alternativeName>
        <fullName evidence="10">Acyl-phosphate--glycerol-3-phosphate acyltransferase</fullName>
    </alternativeName>
    <alternativeName>
        <fullName evidence="10">G3P acyltransferase</fullName>
        <shortName evidence="10">GPAT</shortName>
        <ecNumber evidence="10">2.3.1.275</ecNumber>
    </alternativeName>
    <alternativeName>
        <fullName evidence="10">Lysophosphatidic acid synthase</fullName>
        <shortName evidence="10">LPA synthase</shortName>
    </alternativeName>
</protein>
<evidence type="ECO:0000256" key="9">
    <source>
        <dbReference type="ARBA" id="ARBA00023264"/>
    </source>
</evidence>
<keyword evidence="1 10" id="KW-1003">Cell membrane</keyword>
<dbReference type="HAMAP" id="MF_01043">
    <property type="entry name" value="PlsY"/>
    <property type="match status" value="1"/>
</dbReference>
<evidence type="ECO:0000313" key="11">
    <source>
        <dbReference type="EMBL" id="BDI30789.1"/>
    </source>
</evidence>
<gene>
    <name evidence="11" type="primary">plsY2</name>
    <name evidence="10" type="synonym">plsY</name>
    <name evidence="11" type="ORF">CCAX7_28400</name>
</gene>
<dbReference type="InterPro" id="IPR003811">
    <property type="entry name" value="G3P_acylTferase_PlsY"/>
</dbReference>
<keyword evidence="6 10" id="KW-0443">Lipid metabolism</keyword>
<dbReference type="RefSeq" id="WP_165864064.1">
    <property type="nucleotide sequence ID" value="NZ_AP025739.1"/>
</dbReference>
<dbReference type="FunCoup" id="A0A402CTB3">
    <property type="interactions" value="235"/>
</dbReference>
<evidence type="ECO:0000256" key="2">
    <source>
        <dbReference type="ARBA" id="ARBA00022516"/>
    </source>
</evidence>
<dbReference type="KEGG" id="ccot:CCAX7_28400"/>
<evidence type="ECO:0000256" key="1">
    <source>
        <dbReference type="ARBA" id="ARBA00022475"/>
    </source>
</evidence>
<keyword evidence="12" id="KW-1185">Reference proteome</keyword>
<dbReference type="Proteomes" id="UP000287394">
    <property type="component" value="Chromosome"/>
</dbReference>
<dbReference type="EMBL" id="AP025739">
    <property type="protein sequence ID" value="BDI30789.1"/>
    <property type="molecule type" value="Genomic_DNA"/>
</dbReference>
<dbReference type="EC" id="2.3.1.275" evidence="10"/>
<organism evidence="11 12">
    <name type="scientific">Capsulimonas corticalis</name>
    <dbReference type="NCBI Taxonomy" id="2219043"/>
    <lineage>
        <taxon>Bacteria</taxon>
        <taxon>Bacillati</taxon>
        <taxon>Armatimonadota</taxon>
        <taxon>Armatimonadia</taxon>
        <taxon>Capsulimonadales</taxon>
        <taxon>Capsulimonadaceae</taxon>
        <taxon>Capsulimonas</taxon>
    </lineage>
</organism>
<keyword evidence="2 10" id="KW-0444">Lipid biosynthesis</keyword>
<dbReference type="SMART" id="SM01207">
    <property type="entry name" value="G3P_acyltransf"/>
    <property type="match status" value="1"/>
</dbReference>
<dbReference type="PANTHER" id="PTHR30309">
    <property type="entry name" value="INNER MEMBRANE PROTEIN YGIH"/>
    <property type="match status" value="1"/>
</dbReference>
<evidence type="ECO:0000256" key="7">
    <source>
        <dbReference type="ARBA" id="ARBA00023136"/>
    </source>
</evidence>
<keyword evidence="7 10" id="KW-0472">Membrane</keyword>
<dbReference type="GO" id="GO:0043772">
    <property type="term" value="F:acyl-phosphate glycerol-3-phosphate acyltransferase activity"/>
    <property type="evidence" value="ECO:0007669"/>
    <property type="project" value="UniProtKB-UniRule"/>
</dbReference>
<comment type="catalytic activity">
    <reaction evidence="10">
        <text>an acyl phosphate + sn-glycerol 3-phosphate = a 1-acyl-sn-glycero-3-phosphate + phosphate</text>
        <dbReference type="Rhea" id="RHEA:34075"/>
        <dbReference type="ChEBI" id="CHEBI:43474"/>
        <dbReference type="ChEBI" id="CHEBI:57597"/>
        <dbReference type="ChEBI" id="CHEBI:57970"/>
        <dbReference type="ChEBI" id="CHEBI:59918"/>
        <dbReference type="EC" id="2.3.1.275"/>
    </reaction>
</comment>
<feature type="transmembrane region" description="Helical" evidence="10">
    <location>
        <begin position="6"/>
        <end position="25"/>
    </location>
</feature>
<evidence type="ECO:0000256" key="4">
    <source>
        <dbReference type="ARBA" id="ARBA00022692"/>
    </source>
</evidence>
<dbReference type="AlphaFoldDB" id="A0A402CTB3"/>
<keyword evidence="4 10" id="KW-0812">Transmembrane</keyword>
<keyword evidence="5 10" id="KW-1133">Transmembrane helix</keyword>
<accession>A0A402CTB3</accession>
<evidence type="ECO:0000256" key="5">
    <source>
        <dbReference type="ARBA" id="ARBA00022989"/>
    </source>
</evidence>